<evidence type="ECO:0000313" key="6">
    <source>
        <dbReference type="EMBL" id="KKO00111.1"/>
    </source>
</evidence>
<dbReference type="SUPFAM" id="SSF54534">
    <property type="entry name" value="FKBP-like"/>
    <property type="match status" value="1"/>
</dbReference>
<dbReference type="InterPro" id="IPR001179">
    <property type="entry name" value="PPIase_FKBP_dom"/>
</dbReference>
<protein>
    <recommendedName>
        <fullName evidence="2">peptidylprolyl isomerase</fullName>
        <ecNumber evidence="2">5.2.1.8</ecNumber>
    </recommendedName>
</protein>
<dbReference type="Pfam" id="PF00254">
    <property type="entry name" value="FKBP_C"/>
    <property type="match status" value="1"/>
</dbReference>
<dbReference type="InterPro" id="IPR046357">
    <property type="entry name" value="PPIase_dom_sf"/>
</dbReference>
<dbReference type="PANTHER" id="PTHR43811:SF19">
    <property type="entry name" value="39 KDA FK506-BINDING NUCLEAR PROTEIN"/>
    <property type="match status" value="1"/>
</dbReference>
<feature type="domain" description="PPIase FKBP-type" evidence="5">
    <location>
        <begin position="74"/>
        <end position="156"/>
    </location>
</feature>
<evidence type="ECO:0000256" key="3">
    <source>
        <dbReference type="ARBA" id="ARBA00023110"/>
    </source>
</evidence>
<dbReference type="Gene3D" id="3.10.50.40">
    <property type="match status" value="1"/>
</dbReference>
<accession>A0A0F9V4D7</accession>
<keyword evidence="3" id="KW-0697">Rotamase</keyword>
<dbReference type="GO" id="GO:0003755">
    <property type="term" value="F:peptidyl-prolyl cis-trans isomerase activity"/>
    <property type="evidence" value="ECO:0007669"/>
    <property type="project" value="UniProtKB-KW"/>
</dbReference>
<keyword evidence="4" id="KW-0413">Isomerase</keyword>
<evidence type="ECO:0000256" key="2">
    <source>
        <dbReference type="ARBA" id="ARBA00013194"/>
    </source>
</evidence>
<evidence type="ECO:0000256" key="1">
    <source>
        <dbReference type="ARBA" id="ARBA00000971"/>
    </source>
</evidence>
<sequence>MKYIAILLLVTTMISCGSSDDAKPIAVEPIDYTAINEEEINAYLTANDLVSETTASGLHYIIENQGDGEKPTATSNVTVAYRGYFLNGSVFDQSADGLSIGLDQVITGWTEGIQLFNEGGNGVLLVPSHLGYGSFDYSSIPGGSVLIFDIELISIN</sequence>
<reference evidence="6" key="1">
    <citation type="journal article" date="2015" name="Nature">
        <title>Complex archaea that bridge the gap between prokaryotes and eukaryotes.</title>
        <authorList>
            <person name="Spang A."/>
            <person name="Saw J.H."/>
            <person name="Jorgensen S.L."/>
            <person name="Zaremba-Niedzwiedzka K."/>
            <person name="Martijn J."/>
            <person name="Lind A.E."/>
            <person name="van Eijk R."/>
            <person name="Schleper C."/>
            <person name="Guy L."/>
            <person name="Ettema T.J."/>
        </authorList>
    </citation>
    <scope>NUCLEOTIDE SEQUENCE</scope>
</reference>
<name>A0A0F9V4D7_9ZZZZ</name>
<evidence type="ECO:0000259" key="5">
    <source>
        <dbReference type="PROSITE" id="PS50059"/>
    </source>
</evidence>
<comment type="caution">
    <text evidence="6">The sequence shown here is derived from an EMBL/GenBank/DDBJ whole genome shotgun (WGS) entry which is preliminary data.</text>
</comment>
<dbReference type="EMBL" id="LAZR01000042">
    <property type="protein sequence ID" value="KKO00111.1"/>
    <property type="molecule type" value="Genomic_DNA"/>
</dbReference>
<dbReference type="AlphaFoldDB" id="A0A0F9V4D7"/>
<dbReference type="PROSITE" id="PS51257">
    <property type="entry name" value="PROKAR_LIPOPROTEIN"/>
    <property type="match status" value="1"/>
</dbReference>
<dbReference type="EC" id="5.2.1.8" evidence="2"/>
<organism evidence="6">
    <name type="scientific">marine sediment metagenome</name>
    <dbReference type="NCBI Taxonomy" id="412755"/>
    <lineage>
        <taxon>unclassified sequences</taxon>
        <taxon>metagenomes</taxon>
        <taxon>ecological metagenomes</taxon>
    </lineage>
</organism>
<evidence type="ECO:0000256" key="4">
    <source>
        <dbReference type="ARBA" id="ARBA00023235"/>
    </source>
</evidence>
<proteinExistence type="predicted"/>
<dbReference type="PROSITE" id="PS50059">
    <property type="entry name" value="FKBP_PPIASE"/>
    <property type="match status" value="1"/>
</dbReference>
<dbReference type="PANTHER" id="PTHR43811">
    <property type="entry name" value="FKBP-TYPE PEPTIDYL-PROLYL CIS-TRANS ISOMERASE FKPA"/>
    <property type="match status" value="1"/>
</dbReference>
<comment type="catalytic activity">
    <reaction evidence="1">
        <text>[protein]-peptidylproline (omega=180) = [protein]-peptidylproline (omega=0)</text>
        <dbReference type="Rhea" id="RHEA:16237"/>
        <dbReference type="Rhea" id="RHEA-COMP:10747"/>
        <dbReference type="Rhea" id="RHEA-COMP:10748"/>
        <dbReference type="ChEBI" id="CHEBI:83833"/>
        <dbReference type="ChEBI" id="CHEBI:83834"/>
        <dbReference type="EC" id="5.2.1.8"/>
    </reaction>
</comment>
<gene>
    <name evidence="6" type="ORF">LCGC14_0128770</name>
</gene>